<organism evidence="1 2">
    <name type="scientific">Bacillus cereus</name>
    <dbReference type="NCBI Taxonomy" id="1396"/>
    <lineage>
        <taxon>Bacteria</taxon>
        <taxon>Bacillati</taxon>
        <taxon>Bacillota</taxon>
        <taxon>Bacilli</taxon>
        <taxon>Bacillales</taxon>
        <taxon>Bacillaceae</taxon>
        <taxon>Bacillus</taxon>
        <taxon>Bacillus cereus group</taxon>
    </lineage>
</organism>
<dbReference type="AlphaFoldDB" id="A0AA44Q5H3"/>
<evidence type="ECO:0000313" key="2">
    <source>
        <dbReference type="Proteomes" id="UP000226357"/>
    </source>
</evidence>
<sequence length="49" mass="5523">VINGDIVPVDLINHRTVNISLGMVQSENKHLSTFANQYIHHLKSKIIKS</sequence>
<dbReference type="Proteomes" id="UP000226357">
    <property type="component" value="Unassembled WGS sequence"/>
</dbReference>
<comment type="caution">
    <text evidence="1">The sequence shown here is derived from an EMBL/GenBank/DDBJ whole genome shotgun (WGS) entry which is preliminary data.</text>
</comment>
<feature type="non-terminal residue" evidence="1">
    <location>
        <position position="1"/>
    </location>
</feature>
<gene>
    <name evidence="1" type="ORF">COK38_26095</name>
</gene>
<accession>A0AA44Q5H3</accession>
<proteinExistence type="predicted"/>
<evidence type="ECO:0000313" key="1">
    <source>
        <dbReference type="EMBL" id="PFR87582.1"/>
    </source>
</evidence>
<dbReference type="EMBL" id="NVBO01000352">
    <property type="protein sequence ID" value="PFR87582.1"/>
    <property type="molecule type" value="Genomic_DNA"/>
</dbReference>
<protein>
    <submittedName>
        <fullName evidence="1">LysR family transcriptional regulator</fullName>
    </submittedName>
</protein>
<name>A0AA44Q5H3_BACCE</name>
<reference evidence="1 2" key="1">
    <citation type="submission" date="2017-09" db="EMBL/GenBank/DDBJ databases">
        <title>Large-scale bioinformatics analysis of Bacillus genomes uncovers conserved roles of natural products in bacterial physiology.</title>
        <authorList>
            <consortium name="Agbiome Team Llc"/>
            <person name="Bleich R.M."/>
            <person name="Grubbs K.J."/>
            <person name="Santa Maria K.C."/>
            <person name="Allen S.E."/>
            <person name="Farag S."/>
            <person name="Shank E.A."/>
            <person name="Bowers A."/>
        </authorList>
    </citation>
    <scope>NUCLEOTIDE SEQUENCE [LARGE SCALE GENOMIC DNA]</scope>
    <source>
        <strain evidence="1 2">AFS067272</strain>
    </source>
</reference>